<keyword evidence="2" id="KW-0418">Kinase</keyword>
<dbReference type="EMBL" id="FOLE01000003">
    <property type="protein sequence ID" value="SFC17532.1"/>
    <property type="molecule type" value="Genomic_DNA"/>
</dbReference>
<dbReference type="AlphaFoldDB" id="A0A1I1H1W5"/>
<evidence type="ECO:0000256" key="1">
    <source>
        <dbReference type="ARBA" id="ARBA00006479"/>
    </source>
</evidence>
<dbReference type="InterPro" id="IPR000600">
    <property type="entry name" value="ROK"/>
</dbReference>
<dbReference type="SUPFAM" id="SSF53067">
    <property type="entry name" value="Actin-like ATPase domain"/>
    <property type="match status" value="1"/>
</dbReference>
<dbReference type="PANTHER" id="PTHR18964">
    <property type="entry name" value="ROK (REPRESSOR, ORF, KINASE) FAMILY"/>
    <property type="match status" value="1"/>
</dbReference>
<dbReference type="Proteomes" id="UP000199514">
    <property type="component" value="Unassembled WGS sequence"/>
</dbReference>
<dbReference type="RefSeq" id="WP_317040732.1">
    <property type="nucleotide sequence ID" value="NZ_FOLE01000003.1"/>
</dbReference>
<dbReference type="InterPro" id="IPR043129">
    <property type="entry name" value="ATPase_NBD"/>
</dbReference>
<dbReference type="STRING" id="927664.SAMN05421780_103164"/>
<comment type="similarity">
    <text evidence="1">Belongs to the ROK (NagC/XylR) family.</text>
</comment>
<gene>
    <name evidence="2" type="ORF">SAMN05421780_103164</name>
</gene>
<dbReference type="PANTHER" id="PTHR18964:SF149">
    <property type="entry name" value="BIFUNCTIONAL UDP-N-ACETYLGLUCOSAMINE 2-EPIMERASE_N-ACETYLMANNOSAMINE KINASE"/>
    <property type="match status" value="1"/>
</dbReference>
<evidence type="ECO:0000313" key="2">
    <source>
        <dbReference type="EMBL" id="SFC17532.1"/>
    </source>
</evidence>
<keyword evidence="3" id="KW-1185">Reference proteome</keyword>
<sequence length="308" mass="33459">MKPIMNTEQYLGIDIGGNHVKMGFVDRAGVIHDFQSYPTAEWRATGDFVGRLIDTIQFRLISHKETTRVGIGLPGMLSKDRSTPLIIPAIPELDNVPLLQRLTEALPQCEFILENDANAAALGELLFAHNGTLPDTFAFVTMGTGIGSAAVIERKIFTGGDGNGLELGHIPSRGSWLEHNVGKQGIIRLATEKLPSYPKETLIPRDQPVSATKLVVSAENKDEFSQQVFFEVGEILGEGLVSLIRIMDITDIVIGGGLSASFEFVKPGIEKVIHEYLPPYYTNKLSLTRATLGNDAGLLGAASLCFEK</sequence>
<keyword evidence="2" id="KW-0808">Transferase</keyword>
<dbReference type="Gene3D" id="3.30.420.40">
    <property type="match status" value="2"/>
</dbReference>
<dbReference type="GO" id="GO:0016301">
    <property type="term" value="F:kinase activity"/>
    <property type="evidence" value="ECO:0007669"/>
    <property type="project" value="UniProtKB-KW"/>
</dbReference>
<evidence type="ECO:0000313" key="3">
    <source>
        <dbReference type="Proteomes" id="UP000199514"/>
    </source>
</evidence>
<dbReference type="CDD" id="cd23763">
    <property type="entry name" value="ASKHA_ATPase_ROK"/>
    <property type="match status" value="1"/>
</dbReference>
<accession>A0A1I1H1W5</accession>
<dbReference type="Pfam" id="PF00480">
    <property type="entry name" value="ROK"/>
    <property type="match status" value="1"/>
</dbReference>
<reference evidence="2 3" key="1">
    <citation type="submission" date="2016-10" db="EMBL/GenBank/DDBJ databases">
        <authorList>
            <person name="de Groot N.N."/>
        </authorList>
    </citation>
    <scope>NUCLEOTIDE SEQUENCE [LARGE SCALE GENOMIC DNA]</scope>
    <source>
        <strain evidence="2 3">DSM 6793</strain>
    </source>
</reference>
<organism evidence="2 3">
    <name type="scientific">Flexibacter flexilis DSM 6793</name>
    <dbReference type="NCBI Taxonomy" id="927664"/>
    <lineage>
        <taxon>Bacteria</taxon>
        <taxon>Pseudomonadati</taxon>
        <taxon>Bacteroidota</taxon>
        <taxon>Cytophagia</taxon>
        <taxon>Cytophagales</taxon>
        <taxon>Flexibacteraceae</taxon>
        <taxon>Flexibacter</taxon>
    </lineage>
</organism>
<protein>
    <submittedName>
        <fullName evidence="2">Glucokinase</fullName>
    </submittedName>
</protein>
<name>A0A1I1H1W5_9BACT</name>
<proteinExistence type="inferred from homology"/>